<reference evidence="3" key="2">
    <citation type="submission" date="2020-01" db="EMBL/GenBank/DDBJ databases">
        <authorList>
            <person name="Richard D."/>
        </authorList>
    </citation>
    <scope>NUCLEOTIDE SEQUENCE</scope>
    <source>
        <strain evidence="3">JP541</strain>
    </source>
</reference>
<proteinExistence type="predicted"/>
<evidence type="ECO:0000313" key="3">
    <source>
        <dbReference type="EMBL" id="MBD4340515.1"/>
    </source>
</evidence>
<dbReference type="EMBL" id="CCXZ01000015">
    <property type="protein sequence ID" value="CEG14525.1"/>
    <property type="molecule type" value="Genomic_DNA"/>
</dbReference>
<protein>
    <submittedName>
        <fullName evidence="2">Uncharacterized protein</fullName>
    </submittedName>
</protein>
<dbReference type="AlphaFoldDB" id="A0A0U5F8U3"/>
<evidence type="ECO:0000313" key="2">
    <source>
        <dbReference type="EMBL" id="CEG14525.1"/>
    </source>
</evidence>
<organism evidence="2 4">
    <name type="scientific">Xanthomonas citri pv. citri</name>
    <dbReference type="NCBI Taxonomy" id="611301"/>
    <lineage>
        <taxon>Bacteria</taxon>
        <taxon>Pseudomonadati</taxon>
        <taxon>Pseudomonadota</taxon>
        <taxon>Gammaproteobacteria</taxon>
        <taxon>Lysobacterales</taxon>
        <taxon>Lysobacteraceae</taxon>
        <taxon>Xanthomonas</taxon>
    </lineage>
</organism>
<reference evidence="2 4" key="1">
    <citation type="submission" date="2014-09" db="EMBL/GenBank/DDBJ databases">
        <authorList>
            <person name="Regsiter A."/>
        </authorList>
    </citation>
    <scope>NUCLEOTIDE SEQUENCE [LARGE SCALE GENOMIC DNA]</scope>
</reference>
<dbReference type="RefSeq" id="WP_131826283.1">
    <property type="nucleotide sequence ID" value="NZ_CAVLHM010000042.1"/>
</dbReference>
<name>A0A0U5F8U3_XANCI</name>
<dbReference type="EMBL" id="JAABFR010002694">
    <property type="protein sequence ID" value="MBD4340515.1"/>
    <property type="molecule type" value="Genomic_DNA"/>
</dbReference>
<feature type="compositionally biased region" description="Basic residues" evidence="1">
    <location>
        <begin position="12"/>
        <end position="27"/>
    </location>
</feature>
<feature type="region of interest" description="Disordered" evidence="1">
    <location>
        <begin position="9"/>
        <end position="37"/>
    </location>
</feature>
<dbReference type="Proteomes" id="UP000052230">
    <property type="component" value="Unassembled WGS sequence"/>
</dbReference>
<gene>
    <name evidence="3" type="ORF">GUH15_31635</name>
    <name evidence="2" type="ORF">XAC3562_1110005</name>
</gene>
<evidence type="ECO:0000256" key="1">
    <source>
        <dbReference type="SAM" id="MobiDB-lite"/>
    </source>
</evidence>
<sequence>MSKALVLELPMKRKSGHSNRSARRRGGDRHVLLGSRSPANEHERLQVLIGVIIDSHPDWPLSEVGNTALLLSGATIEKVAAVLRDYVSDGGEP</sequence>
<evidence type="ECO:0000313" key="4">
    <source>
        <dbReference type="Proteomes" id="UP000052230"/>
    </source>
</evidence>
<keyword evidence="4" id="KW-1185">Reference proteome</keyword>
<accession>A0A0U5F8U3</accession>
<comment type="caution">
    <text evidence="2">The sequence shown here is derived from an EMBL/GenBank/DDBJ whole genome shotgun (WGS) entry which is preliminary data.</text>
</comment>
<dbReference type="Proteomes" id="UP000653002">
    <property type="component" value="Unassembled WGS sequence"/>
</dbReference>